<proteinExistence type="predicted"/>
<sequence length="74" mass="8412">MVDEMKVAIGVEQREKDGFVSEEEVERKVRELMESEKGREIRQRSLKIKDMALGAIGEFGSSTRALGKLVEAWN</sequence>
<organism evidence="1 2">
    <name type="scientific">Lupinus albus</name>
    <name type="common">White lupine</name>
    <name type="synonym">Lupinus termis</name>
    <dbReference type="NCBI Taxonomy" id="3870"/>
    <lineage>
        <taxon>Eukaryota</taxon>
        <taxon>Viridiplantae</taxon>
        <taxon>Streptophyta</taxon>
        <taxon>Embryophyta</taxon>
        <taxon>Tracheophyta</taxon>
        <taxon>Spermatophyta</taxon>
        <taxon>Magnoliopsida</taxon>
        <taxon>eudicotyledons</taxon>
        <taxon>Gunneridae</taxon>
        <taxon>Pentapetalae</taxon>
        <taxon>rosids</taxon>
        <taxon>fabids</taxon>
        <taxon>Fabales</taxon>
        <taxon>Fabaceae</taxon>
        <taxon>Papilionoideae</taxon>
        <taxon>50 kb inversion clade</taxon>
        <taxon>genistoids sensu lato</taxon>
        <taxon>core genistoids</taxon>
        <taxon>Genisteae</taxon>
        <taxon>Lupinus</taxon>
    </lineage>
</organism>
<dbReference type="PANTHER" id="PTHR48045">
    <property type="entry name" value="UDP-GLYCOSYLTRANSFERASE 72B1"/>
    <property type="match status" value="1"/>
</dbReference>
<evidence type="ECO:0000313" key="2">
    <source>
        <dbReference type="Proteomes" id="UP000447434"/>
    </source>
</evidence>
<dbReference type="AlphaFoldDB" id="A0A6A4PBG9"/>
<dbReference type="SUPFAM" id="SSF53756">
    <property type="entry name" value="UDP-Glycosyltransferase/glycogen phosphorylase"/>
    <property type="match status" value="1"/>
</dbReference>
<reference evidence="2" key="1">
    <citation type="journal article" date="2020" name="Nat. Commun.">
        <title>Genome sequence of the cluster root forming white lupin.</title>
        <authorList>
            <person name="Hufnagel B."/>
            <person name="Marques A."/>
            <person name="Soriano A."/>
            <person name="Marques L."/>
            <person name="Divol F."/>
            <person name="Doumas P."/>
            <person name="Sallet E."/>
            <person name="Mancinotti D."/>
            <person name="Carrere S."/>
            <person name="Marande W."/>
            <person name="Arribat S."/>
            <person name="Keller J."/>
            <person name="Huneau C."/>
            <person name="Blein T."/>
            <person name="Aime D."/>
            <person name="Laguerre M."/>
            <person name="Taylor J."/>
            <person name="Schubert V."/>
            <person name="Nelson M."/>
            <person name="Geu-Flores F."/>
            <person name="Crespi M."/>
            <person name="Gallardo-Guerrero K."/>
            <person name="Delaux P.-M."/>
            <person name="Salse J."/>
            <person name="Berges H."/>
            <person name="Guyot R."/>
            <person name="Gouzy J."/>
            <person name="Peret B."/>
        </authorList>
    </citation>
    <scope>NUCLEOTIDE SEQUENCE [LARGE SCALE GENOMIC DNA]</scope>
    <source>
        <strain evidence="2">cv. Amiga</strain>
    </source>
</reference>
<dbReference type="EMBL" id="WOCE01000015">
    <property type="protein sequence ID" value="KAE9598354.1"/>
    <property type="molecule type" value="Genomic_DNA"/>
</dbReference>
<protein>
    <submittedName>
        <fullName evidence="1">Putative UDP-glucuronosyl/UDP-glucosyltransferase</fullName>
    </submittedName>
</protein>
<gene>
    <name evidence="1" type="ORF">Lalb_Chr15g0079881</name>
</gene>
<keyword evidence="1" id="KW-0808">Transferase</keyword>
<dbReference type="PANTHER" id="PTHR48045:SF34">
    <property type="entry name" value="ISOFLAVONE 7-O-GLUCOSYLTRANSFERASE 1-LIKE"/>
    <property type="match status" value="1"/>
</dbReference>
<dbReference type="Proteomes" id="UP000447434">
    <property type="component" value="Chromosome 15"/>
</dbReference>
<comment type="caution">
    <text evidence="1">The sequence shown here is derived from an EMBL/GenBank/DDBJ whole genome shotgun (WGS) entry which is preliminary data.</text>
</comment>
<name>A0A6A4PBG9_LUPAL</name>
<dbReference type="GO" id="GO:0016740">
    <property type="term" value="F:transferase activity"/>
    <property type="evidence" value="ECO:0007669"/>
    <property type="project" value="UniProtKB-KW"/>
</dbReference>
<evidence type="ECO:0000313" key="1">
    <source>
        <dbReference type="EMBL" id="KAE9598354.1"/>
    </source>
</evidence>
<dbReference type="Gene3D" id="3.40.50.2000">
    <property type="entry name" value="Glycogen Phosphorylase B"/>
    <property type="match status" value="1"/>
</dbReference>
<dbReference type="OrthoDB" id="1739857at2759"/>
<keyword evidence="2" id="KW-1185">Reference proteome</keyword>
<accession>A0A6A4PBG9</accession>